<dbReference type="GO" id="GO:0005829">
    <property type="term" value="C:cytosol"/>
    <property type="evidence" value="ECO:0007669"/>
    <property type="project" value="TreeGrafter"/>
</dbReference>
<dbReference type="InterPro" id="IPR012337">
    <property type="entry name" value="RNaseH-like_sf"/>
</dbReference>
<dbReference type="PANTHER" id="PTHR33317">
    <property type="entry name" value="POLYNUCLEOTIDYL TRANSFERASE, RIBONUCLEASE H-LIKE SUPERFAMILY PROTEIN"/>
    <property type="match status" value="1"/>
</dbReference>
<dbReference type="eggNOG" id="COG0816">
    <property type="taxonomic scope" value="Bacteria"/>
</dbReference>
<keyword evidence="3 5" id="KW-0540">Nuclease</keyword>
<accession>E7RU81</accession>
<reference evidence="8 9" key="1">
    <citation type="submission" date="2010-12" db="EMBL/GenBank/DDBJ databases">
        <authorList>
            <person name="Muzny D."/>
            <person name="Qin X."/>
            <person name="Deng J."/>
            <person name="Jiang H."/>
            <person name="Liu Y."/>
            <person name="Qu J."/>
            <person name="Song X.-Z."/>
            <person name="Zhang L."/>
            <person name="Thornton R."/>
            <person name="Coyle M."/>
            <person name="Francisco L."/>
            <person name="Jackson L."/>
            <person name="Javaid M."/>
            <person name="Korchina V."/>
            <person name="Kovar C."/>
            <person name="Mata R."/>
            <person name="Mathew T."/>
            <person name="Ngo R."/>
            <person name="Nguyen L."/>
            <person name="Nguyen N."/>
            <person name="Okwuonu G."/>
            <person name="Ongeri F."/>
            <person name="Pham C."/>
            <person name="Simmons D."/>
            <person name="Wilczek-Boney K."/>
            <person name="Hale W."/>
            <person name="Jakkamsetti A."/>
            <person name="Pham P."/>
            <person name="Ruth R."/>
            <person name="San Lucas F."/>
            <person name="Warren J."/>
            <person name="Zhang J."/>
            <person name="Zhao Z."/>
            <person name="Zhou C."/>
            <person name="Zhu D."/>
            <person name="Lee S."/>
            <person name="Bess C."/>
            <person name="Blankenburg K."/>
            <person name="Forbes L."/>
            <person name="Fu Q."/>
            <person name="Gubbala S."/>
            <person name="Hirani K."/>
            <person name="Jayaseelan J.C."/>
            <person name="Lara F."/>
            <person name="Munidasa M."/>
            <person name="Palculict T."/>
            <person name="Patil S."/>
            <person name="Pu L.-L."/>
            <person name="Saada N."/>
            <person name="Tang L."/>
            <person name="Weissenberger G."/>
            <person name="Zhu Y."/>
            <person name="Hemphill L."/>
            <person name="Shang Y."/>
            <person name="Youmans B."/>
            <person name="Ayvaz T."/>
            <person name="Ross M."/>
            <person name="Santibanez J."/>
            <person name="Aqrawi P."/>
            <person name="Gross S."/>
            <person name="Joshi V."/>
            <person name="Fowler G."/>
            <person name="Nazareth L."/>
            <person name="Reid J."/>
            <person name="Worley K."/>
            <person name="Petrosino J."/>
            <person name="Highlander S."/>
            <person name="Gibbs R."/>
        </authorList>
    </citation>
    <scope>NUCLEOTIDE SEQUENCE [LARGE SCALE GENOMIC DNA]</scope>
    <source>
        <strain evidence="8 9">ATCC 51599</strain>
    </source>
</reference>
<evidence type="ECO:0000259" key="7">
    <source>
        <dbReference type="SMART" id="SM00732"/>
    </source>
</evidence>
<dbReference type="GO" id="GO:0004518">
    <property type="term" value="F:nuclease activity"/>
    <property type="evidence" value="ECO:0007669"/>
    <property type="project" value="UniProtKB-KW"/>
</dbReference>
<evidence type="ECO:0000256" key="1">
    <source>
        <dbReference type="ARBA" id="ARBA00022490"/>
    </source>
</evidence>
<organism evidence="8 9">
    <name type="scientific">Lautropia mirabilis ATCC 51599</name>
    <dbReference type="NCBI Taxonomy" id="887898"/>
    <lineage>
        <taxon>Bacteria</taxon>
        <taxon>Pseudomonadati</taxon>
        <taxon>Pseudomonadota</taxon>
        <taxon>Betaproteobacteria</taxon>
        <taxon>Burkholderiales</taxon>
        <taxon>Burkholderiaceae</taxon>
        <taxon>Lautropia</taxon>
    </lineage>
</organism>
<keyword evidence="9" id="KW-1185">Reference proteome</keyword>
<feature type="region of interest" description="Disordered" evidence="6">
    <location>
        <begin position="111"/>
        <end position="139"/>
    </location>
</feature>
<dbReference type="InterPro" id="IPR006641">
    <property type="entry name" value="YqgF/RNaseH-like_dom"/>
</dbReference>
<dbReference type="HAMAP" id="MF_00651">
    <property type="entry name" value="Nuclease_YqgF"/>
    <property type="match status" value="1"/>
</dbReference>
<comment type="similarity">
    <text evidence="5">Belongs to the YqgF HJR family.</text>
</comment>
<evidence type="ECO:0000313" key="8">
    <source>
        <dbReference type="EMBL" id="EFV95864.1"/>
    </source>
</evidence>
<dbReference type="SMART" id="SM00732">
    <property type="entry name" value="YqgFc"/>
    <property type="match status" value="1"/>
</dbReference>
<protein>
    <recommendedName>
        <fullName evidence="5">Putative pre-16S rRNA nuclease</fullName>
        <ecNumber evidence="5">3.1.-.-</ecNumber>
    </recommendedName>
</protein>
<dbReference type="Gene3D" id="3.30.420.140">
    <property type="entry name" value="YqgF/RNase H-like domain"/>
    <property type="match status" value="1"/>
</dbReference>
<dbReference type="SUPFAM" id="SSF53098">
    <property type="entry name" value="Ribonuclease H-like"/>
    <property type="match status" value="1"/>
</dbReference>
<dbReference type="CDD" id="cd16964">
    <property type="entry name" value="YqgF"/>
    <property type="match status" value="1"/>
</dbReference>
<dbReference type="GO" id="GO:0000967">
    <property type="term" value="P:rRNA 5'-end processing"/>
    <property type="evidence" value="ECO:0007669"/>
    <property type="project" value="UniProtKB-UniRule"/>
</dbReference>
<gene>
    <name evidence="8" type="ORF">HMPREF0551_0047</name>
</gene>
<dbReference type="STRING" id="887898.HMPREF0551_0047"/>
<dbReference type="GO" id="GO:0016788">
    <property type="term" value="F:hydrolase activity, acting on ester bonds"/>
    <property type="evidence" value="ECO:0007669"/>
    <property type="project" value="UniProtKB-UniRule"/>
</dbReference>
<name>E7RU81_9BURK</name>
<comment type="function">
    <text evidence="5">Could be a nuclease involved in processing of the 5'-end of pre-16S rRNA.</text>
</comment>
<dbReference type="AlphaFoldDB" id="E7RU81"/>
<evidence type="ECO:0000256" key="3">
    <source>
        <dbReference type="ARBA" id="ARBA00022722"/>
    </source>
</evidence>
<dbReference type="EMBL" id="AEQP01000001">
    <property type="protein sequence ID" value="EFV95864.1"/>
    <property type="molecule type" value="Genomic_DNA"/>
</dbReference>
<dbReference type="Pfam" id="PF03652">
    <property type="entry name" value="RuvX"/>
    <property type="match status" value="1"/>
</dbReference>
<evidence type="ECO:0000256" key="4">
    <source>
        <dbReference type="ARBA" id="ARBA00022801"/>
    </source>
</evidence>
<dbReference type="InterPro" id="IPR005227">
    <property type="entry name" value="YqgF"/>
</dbReference>
<feature type="domain" description="YqgF/RNase H-like" evidence="7">
    <location>
        <begin position="11"/>
        <end position="111"/>
    </location>
</feature>
<dbReference type="RefSeq" id="WP_005671725.1">
    <property type="nucleotide sequence ID" value="NZ_CP146288.1"/>
</dbReference>
<comment type="caution">
    <text evidence="8">The sequence shown here is derived from an EMBL/GenBank/DDBJ whole genome shotgun (WGS) entry which is preliminary data.</text>
</comment>
<evidence type="ECO:0000313" key="9">
    <source>
        <dbReference type="Proteomes" id="UP000011021"/>
    </source>
</evidence>
<comment type="subcellular location">
    <subcellularLocation>
        <location evidence="5">Cytoplasm</location>
    </subcellularLocation>
</comment>
<evidence type="ECO:0000256" key="2">
    <source>
        <dbReference type="ARBA" id="ARBA00022517"/>
    </source>
</evidence>
<dbReference type="Proteomes" id="UP000011021">
    <property type="component" value="Unassembled WGS sequence"/>
</dbReference>
<dbReference type="EC" id="3.1.-.-" evidence="5"/>
<keyword evidence="2 5" id="KW-0690">Ribosome biogenesis</keyword>
<keyword evidence="1 5" id="KW-0963">Cytoplasm</keyword>
<evidence type="ECO:0000256" key="5">
    <source>
        <dbReference type="HAMAP-Rule" id="MF_00651"/>
    </source>
</evidence>
<sequence length="156" mass="17009">MTLSAATSTVQTLLAFDFGQKRIGVAVGNSLTGAARPLATLTEQTTDGRFARIQTLLKEWQPTGLVVGRPLHPDGTPHEVTALAERFARRLEGRFGLPVFLVDERYSSVAAQERMRDEDDEHVTRGGRRRKGGASQGDDATAAAIILEQYLSETRS</sequence>
<dbReference type="NCBIfam" id="TIGR00250">
    <property type="entry name" value="RNAse_H_YqgF"/>
    <property type="match status" value="1"/>
</dbReference>
<dbReference type="PANTHER" id="PTHR33317:SF4">
    <property type="entry name" value="POLYNUCLEOTIDYL TRANSFERASE, RIBONUCLEASE H-LIKE SUPERFAMILY PROTEIN"/>
    <property type="match status" value="1"/>
</dbReference>
<dbReference type="HOGENOM" id="CLU_098240_3_2_4"/>
<keyword evidence="4 5" id="KW-0378">Hydrolase</keyword>
<proteinExistence type="inferred from homology"/>
<evidence type="ECO:0000256" key="6">
    <source>
        <dbReference type="SAM" id="MobiDB-lite"/>
    </source>
</evidence>
<dbReference type="InterPro" id="IPR037027">
    <property type="entry name" value="YqgF/RNaseH-like_dom_sf"/>
</dbReference>